<sequence length="371" mass="42771">MASPKITPNEIFKRSQSVKHIYASLEDEIFQLIARTLRTPQNYDDVLQWQVEKMNDLHMINRRTVTELSKATGLAEKEIEKAIRDVAYGSIEDIDNQLKSHYQTLPVPSHVDQIIDTFANRAMRDYQNFVNQSLITTSYGVGTATQTYQRIIEQSTAKVLGGTMTINKAVTQTVIEWGEKGLDSGFKDKGGRIWNVQTYAESVIRTSVNNTYNDLRTSRMRDYDIDLVLVNSYPDAREACSQIQGNVCSMSNPSSNPNYPSIYEFGYGTPGGIRGVNCRHILYPFIEGVNINNQPQYNEHQAQEKAEIVKKQRYYEREIRKNKRSLSLAETMGDEDEILKYKHRVRTRQAQIREFISENNLPRRYDRERAS</sequence>
<organism evidence="1 2">
    <name type="scientific">Alkalihalobacillus trypoxylicola</name>
    <dbReference type="NCBI Taxonomy" id="519424"/>
    <lineage>
        <taxon>Bacteria</taxon>
        <taxon>Bacillati</taxon>
        <taxon>Bacillota</taxon>
        <taxon>Bacilli</taxon>
        <taxon>Bacillales</taxon>
        <taxon>Bacillaceae</taxon>
        <taxon>Alkalihalobacillus</taxon>
    </lineage>
</organism>
<accession>A0A162D5E5</accession>
<comment type="caution">
    <text evidence="1">The sequence shown here is derived from an EMBL/GenBank/DDBJ whole genome shotgun (WGS) entry which is preliminary data.</text>
</comment>
<gene>
    <name evidence="1" type="ORF">AZF04_09725</name>
</gene>
<evidence type="ECO:0008006" key="3">
    <source>
        <dbReference type="Google" id="ProtNLM"/>
    </source>
</evidence>
<dbReference type="OrthoDB" id="3197444at2"/>
<dbReference type="Pfam" id="PF06152">
    <property type="entry name" value="Phage_min_cap2"/>
    <property type="match status" value="1"/>
</dbReference>
<dbReference type="Proteomes" id="UP000075806">
    <property type="component" value="Unassembled WGS sequence"/>
</dbReference>
<reference evidence="1" key="1">
    <citation type="submission" date="2016-02" db="EMBL/GenBank/DDBJ databases">
        <title>Genome sequence of Bacillus trypoxylicola KCTC 13244(T).</title>
        <authorList>
            <person name="Jeong H."/>
            <person name="Park S.-H."/>
            <person name="Choi S.-K."/>
        </authorList>
    </citation>
    <scope>NUCLEOTIDE SEQUENCE [LARGE SCALE GENOMIC DNA]</scope>
    <source>
        <strain evidence="1">KCTC 13244</strain>
    </source>
</reference>
<dbReference type="AlphaFoldDB" id="A0A162D5E5"/>
<keyword evidence="2" id="KW-1185">Reference proteome</keyword>
<dbReference type="STRING" id="519424.AZF04_09725"/>
<proteinExistence type="predicted"/>
<dbReference type="InterPro" id="IPR009319">
    <property type="entry name" value="Phage_A118_VSP1"/>
</dbReference>
<protein>
    <recommendedName>
        <fullName evidence="3">Capsid protein</fullName>
    </recommendedName>
</protein>
<dbReference type="RefSeq" id="WP_061949596.1">
    <property type="nucleotide sequence ID" value="NZ_LTAO01000034.1"/>
</dbReference>
<evidence type="ECO:0000313" key="2">
    <source>
        <dbReference type="Proteomes" id="UP000075806"/>
    </source>
</evidence>
<dbReference type="GO" id="GO:0005198">
    <property type="term" value="F:structural molecule activity"/>
    <property type="evidence" value="ECO:0007669"/>
    <property type="project" value="InterPro"/>
</dbReference>
<dbReference type="EMBL" id="LTAO01000034">
    <property type="protein sequence ID" value="KYG28172.1"/>
    <property type="molecule type" value="Genomic_DNA"/>
</dbReference>
<name>A0A162D5E5_9BACI</name>
<evidence type="ECO:0000313" key="1">
    <source>
        <dbReference type="EMBL" id="KYG28172.1"/>
    </source>
</evidence>